<dbReference type="OrthoDB" id="4937900at2759"/>
<keyword evidence="2" id="KW-1185">Reference proteome</keyword>
<proteinExistence type="predicted"/>
<dbReference type="InterPro" id="IPR053157">
    <property type="entry name" value="Sterol_Uptake_Regulator"/>
</dbReference>
<protein>
    <submittedName>
        <fullName evidence="1">Uncharacterized protein</fullName>
    </submittedName>
</protein>
<accession>A0A9P6VJL7</accession>
<reference evidence="1" key="1">
    <citation type="submission" date="2019-07" db="EMBL/GenBank/DDBJ databases">
        <title>Hyphodiscus hymeniophilus genome sequencing and assembly.</title>
        <authorList>
            <person name="Kramer G."/>
            <person name="Nodwell J."/>
        </authorList>
    </citation>
    <scope>NUCLEOTIDE SEQUENCE</scope>
    <source>
        <strain evidence="1">ATCC 34498</strain>
    </source>
</reference>
<comment type="caution">
    <text evidence="1">The sequence shown here is derived from an EMBL/GenBank/DDBJ whole genome shotgun (WGS) entry which is preliminary data.</text>
</comment>
<dbReference type="PANTHER" id="PTHR47784:SF4">
    <property type="entry name" value="ZN(II)2CYS6 TRANSCRIPTION FACTOR (EUROFUNG)"/>
    <property type="match status" value="1"/>
</dbReference>
<dbReference type="PANTHER" id="PTHR47784">
    <property type="entry name" value="STEROL UPTAKE CONTROL PROTEIN 2"/>
    <property type="match status" value="1"/>
</dbReference>
<sequence>MYREEATRLQSDALRLFNETMKDLNLQNIIPVFLFSALQGIATFYETFHDPPYEPSDGVLFEKIVQSIRLFQGIRSIVGSWWQFLCRSDIKDILDPDPTPNIEWSDEVVGRFEAFRVQILQSKGLNQPQAAVCDNAIEELVLVYKSAFGNRSKGSLSDESDIKHATQWLILLPTAYTELLVERKPEALVILGHFSIVLHKLRACWIIGDAGQQLLSAVEADLDESWRKTLLWPKSVVEGV</sequence>
<evidence type="ECO:0000313" key="2">
    <source>
        <dbReference type="Proteomes" id="UP000785200"/>
    </source>
</evidence>
<dbReference type="Proteomes" id="UP000785200">
    <property type="component" value="Unassembled WGS sequence"/>
</dbReference>
<gene>
    <name evidence="1" type="ORF">D0Z07_4400</name>
</gene>
<dbReference type="GO" id="GO:0001228">
    <property type="term" value="F:DNA-binding transcription activator activity, RNA polymerase II-specific"/>
    <property type="evidence" value="ECO:0007669"/>
    <property type="project" value="TreeGrafter"/>
</dbReference>
<organism evidence="1 2">
    <name type="scientific">Hyphodiscus hymeniophilus</name>
    <dbReference type="NCBI Taxonomy" id="353542"/>
    <lineage>
        <taxon>Eukaryota</taxon>
        <taxon>Fungi</taxon>
        <taxon>Dikarya</taxon>
        <taxon>Ascomycota</taxon>
        <taxon>Pezizomycotina</taxon>
        <taxon>Leotiomycetes</taxon>
        <taxon>Helotiales</taxon>
        <taxon>Hyphodiscaceae</taxon>
        <taxon>Hyphodiscus</taxon>
    </lineage>
</organism>
<evidence type="ECO:0000313" key="1">
    <source>
        <dbReference type="EMBL" id="KAG0649172.1"/>
    </source>
</evidence>
<dbReference type="AlphaFoldDB" id="A0A9P6VJL7"/>
<name>A0A9P6VJL7_9HELO</name>
<dbReference type="EMBL" id="VNKQ01000008">
    <property type="protein sequence ID" value="KAG0649172.1"/>
    <property type="molecule type" value="Genomic_DNA"/>
</dbReference>